<dbReference type="Proteomes" id="UP001172728">
    <property type="component" value="Unassembled WGS sequence"/>
</dbReference>
<evidence type="ECO:0000256" key="4">
    <source>
        <dbReference type="ARBA" id="ARBA00022898"/>
    </source>
</evidence>
<evidence type="ECO:0000256" key="5">
    <source>
        <dbReference type="HAMAP-Rule" id="MF_01107"/>
    </source>
</evidence>
<keyword evidence="2 5" id="KW-0028">Amino-acid biosynthesis</keyword>
<dbReference type="NCBIfam" id="TIGR00707">
    <property type="entry name" value="argD"/>
    <property type="match status" value="1"/>
</dbReference>
<comment type="miscellaneous">
    <text evidence="5">May also have succinyldiaminopimelate aminotransferase activity, thus carrying out the corresponding step in lysine biosynthesis.</text>
</comment>
<dbReference type="Gene3D" id="3.40.640.10">
    <property type="entry name" value="Type I PLP-dependent aspartate aminotransferase-like (Major domain)"/>
    <property type="match status" value="1"/>
</dbReference>
<comment type="cofactor">
    <cofactor evidence="5">
        <name>pyridoxal 5'-phosphate</name>
        <dbReference type="ChEBI" id="CHEBI:597326"/>
    </cofactor>
    <text evidence="5">Binds 1 pyridoxal phosphate per subunit.</text>
</comment>
<dbReference type="RefSeq" id="WP_301134352.1">
    <property type="nucleotide sequence ID" value="NZ_JAUHPW010000007.1"/>
</dbReference>
<dbReference type="InterPro" id="IPR015424">
    <property type="entry name" value="PyrdxlP-dep_Trfase"/>
</dbReference>
<keyword evidence="5" id="KW-0963">Cytoplasm</keyword>
<dbReference type="Pfam" id="PF00202">
    <property type="entry name" value="Aminotran_3"/>
    <property type="match status" value="1"/>
</dbReference>
<comment type="pathway">
    <text evidence="5">Amino-acid biosynthesis; L-arginine biosynthesis; N(2)-acetyl-L-ornithine from L-glutamate: step 4/4.</text>
</comment>
<comment type="caution">
    <text evidence="6">The sequence shown here is derived from an EMBL/GenBank/DDBJ whole genome shotgun (WGS) entry which is preliminary data.</text>
</comment>
<dbReference type="HAMAP" id="MF_01107">
    <property type="entry name" value="ArgD_aminotrans_3"/>
    <property type="match status" value="1"/>
</dbReference>
<comment type="subcellular location">
    <subcellularLocation>
        <location evidence="5">Cytoplasm</location>
    </subcellularLocation>
</comment>
<keyword evidence="4 5" id="KW-0663">Pyridoxal phosphate</keyword>
<dbReference type="NCBIfam" id="NF002874">
    <property type="entry name" value="PRK03244.1"/>
    <property type="match status" value="1"/>
</dbReference>
<feature type="binding site" evidence="5">
    <location>
        <position position="293"/>
    </location>
    <ligand>
        <name>N(2)-acetyl-L-ornithine</name>
        <dbReference type="ChEBI" id="CHEBI:57805"/>
    </ligand>
</feature>
<proteinExistence type="inferred from homology"/>
<accession>A0ABT8GAW4</accession>
<evidence type="ECO:0000256" key="1">
    <source>
        <dbReference type="ARBA" id="ARBA00022576"/>
    </source>
</evidence>
<reference evidence="6" key="1">
    <citation type="submission" date="2023-06" db="EMBL/GenBank/DDBJ databases">
        <title>Sysu t00192.</title>
        <authorList>
            <person name="Gao L."/>
            <person name="Fang B.-Z."/>
            <person name="Li W.-J."/>
        </authorList>
    </citation>
    <scope>NUCLEOTIDE SEQUENCE</scope>
    <source>
        <strain evidence="6">SYSU T00192</strain>
    </source>
</reference>
<dbReference type="PANTHER" id="PTHR11986:SF79">
    <property type="entry name" value="ACETYLORNITHINE AMINOTRANSFERASE, MITOCHONDRIAL"/>
    <property type="match status" value="1"/>
</dbReference>
<feature type="binding site" evidence="5">
    <location>
        <position position="294"/>
    </location>
    <ligand>
        <name>pyridoxal 5'-phosphate</name>
        <dbReference type="ChEBI" id="CHEBI:597326"/>
    </ligand>
</feature>
<organism evidence="6 7">
    <name type="scientific">Demequina litoralis</name>
    <dbReference type="NCBI Taxonomy" id="3051660"/>
    <lineage>
        <taxon>Bacteria</taxon>
        <taxon>Bacillati</taxon>
        <taxon>Actinomycetota</taxon>
        <taxon>Actinomycetes</taxon>
        <taxon>Micrococcales</taxon>
        <taxon>Demequinaceae</taxon>
        <taxon>Demequina</taxon>
    </lineage>
</organism>
<dbReference type="PANTHER" id="PTHR11986">
    <property type="entry name" value="AMINOTRANSFERASE CLASS III"/>
    <property type="match status" value="1"/>
</dbReference>
<dbReference type="SUPFAM" id="SSF53383">
    <property type="entry name" value="PLP-dependent transferases"/>
    <property type="match status" value="1"/>
</dbReference>
<evidence type="ECO:0000256" key="3">
    <source>
        <dbReference type="ARBA" id="ARBA00022679"/>
    </source>
</evidence>
<dbReference type="InterPro" id="IPR004636">
    <property type="entry name" value="AcOrn/SuccOrn_fam"/>
</dbReference>
<dbReference type="InterPro" id="IPR050103">
    <property type="entry name" value="Class-III_PLP-dep_AT"/>
</dbReference>
<keyword evidence="5" id="KW-0055">Arginine biosynthesis</keyword>
<dbReference type="EMBL" id="JAUHPW010000007">
    <property type="protein sequence ID" value="MDN4476279.1"/>
    <property type="molecule type" value="Genomic_DNA"/>
</dbReference>
<evidence type="ECO:0000256" key="2">
    <source>
        <dbReference type="ARBA" id="ARBA00022605"/>
    </source>
</evidence>
<dbReference type="CDD" id="cd00610">
    <property type="entry name" value="OAT_like"/>
    <property type="match status" value="1"/>
</dbReference>
<dbReference type="InterPro" id="IPR049704">
    <property type="entry name" value="Aminotrans_3_PPA_site"/>
</dbReference>
<dbReference type="Gene3D" id="3.90.1150.10">
    <property type="entry name" value="Aspartate Aminotransferase, domain 1"/>
    <property type="match status" value="1"/>
</dbReference>
<dbReference type="EC" id="2.6.1.11" evidence="5"/>
<protein>
    <recommendedName>
        <fullName evidence="5">Acetylornithine aminotransferase</fullName>
        <shortName evidence="5">ACOAT</shortName>
        <ecNumber evidence="5">2.6.1.11</ecNumber>
    </recommendedName>
</protein>
<feature type="binding site" evidence="5">
    <location>
        <begin position="235"/>
        <end position="238"/>
    </location>
    <ligand>
        <name>pyridoxal 5'-phosphate</name>
        <dbReference type="ChEBI" id="CHEBI:597326"/>
    </ligand>
</feature>
<keyword evidence="3 5" id="KW-0808">Transferase</keyword>
<comment type="subunit">
    <text evidence="5">Homodimer.</text>
</comment>
<dbReference type="InterPro" id="IPR015422">
    <property type="entry name" value="PyrdxlP-dep_Trfase_small"/>
</dbReference>
<dbReference type="InterPro" id="IPR015421">
    <property type="entry name" value="PyrdxlP-dep_Trfase_major"/>
</dbReference>
<name>A0ABT8GAW4_9MICO</name>
<comment type="similarity">
    <text evidence="5">Belongs to the class-III pyridoxal-phosphate-dependent aminotransferase family. ArgD subfamily.</text>
</comment>
<feature type="binding site" evidence="5">
    <location>
        <begin position="122"/>
        <end position="123"/>
    </location>
    <ligand>
        <name>pyridoxal 5'-phosphate</name>
        <dbReference type="ChEBI" id="CHEBI:597326"/>
    </ligand>
</feature>
<gene>
    <name evidence="5" type="primary">argD</name>
    <name evidence="6" type="ORF">QQX09_10470</name>
</gene>
<dbReference type="PIRSF" id="PIRSF000521">
    <property type="entry name" value="Transaminase_4ab_Lys_Orn"/>
    <property type="match status" value="1"/>
</dbReference>
<comment type="catalytic activity">
    <reaction evidence="5">
        <text>N(2)-acetyl-L-ornithine + 2-oxoglutarate = N-acetyl-L-glutamate 5-semialdehyde + L-glutamate</text>
        <dbReference type="Rhea" id="RHEA:18049"/>
        <dbReference type="ChEBI" id="CHEBI:16810"/>
        <dbReference type="ChEBI" id="CHEBI:29123"/>
        <dbReference type="ChEBI" id="CHEBI:29985"/>
        <dbReference type="ChEBI" id="CHEBI:57805"/>
        <dbReference type="EC" id="2.6.1.11"/>
    </reaction>
</comment>
<evidence type="ECO:0000313" key="7">
    <source>
        <dbReference type="Proteomes" id="UP001172728"/>
    </source>
</evidence>
<evidence type="ECO:0000313" key="6">
    <source>
        <dbReference type="EMBL" id="MDN4476279.1"/>
    </source>
</evidence>
<dbReference type="GO" id="GO:0003992">
    <property type="term" value="F:N2-acetyl-L-ornithine:2-oxoglutarate 5-aminotransferase activity"/>
    <property type="evidence" value="ECO:0007669"/>
    <property type="project" value="UniProtKB-EC"/>
</dbReference>
<sequence>MNGQPLATHGEAGLERGRVELQRYDHALMGTYGEPLRVLTRGEGSWVWDADGNRYLDLLGGIAVNALGHAHPAWVAAITAQAQTLAHASNFFATEPQIRLAERLIELAQAPHGSRVFLCNSGTEANEAAFKMARKTGKGTIIALEGGFHGRSMGALSMTHKEALRAPFAPLLERVVFVAPEVGALEAAVASAGEDLAAVILEPIQGEAGVRPVSHDLLAAARELTLRHDALLIMDEVQTGVARTGAWFAHQLTGVRPDVMTLAKGLGGGFPVGAVVAFGERAGAMLTKGEHGTTFGGNPLAAAAANATLDAIEELGLLANAKAVGEHLRTALEALDGVVEVRGEGLMLGIGLAAPASAAVARAAVDAGFIVNPPSPDTIRLVPALTLTRAEADLFIAWMAEHGTRIVTEAA</sequence>
<feature type="binding site" evidence="5">
    <location>
        <position position="148"/>
    </location>
    <ligand>
        <name>pyridoxal 5'-phosphate</name>
        <dbReference type="ChEBI" id="CHEBI:597326"/>
    </ligand>
</feature>
<dbReference type="InterPro" id="IPR005814">
    <property type="entry name" value="Aminotrans_3"/>
</dbReference>
<feature type="modified residue" description="N6-(pyridoxal phosphate)lysine" evidence="5">
    <location>
        <position position="264"/>
    </location>
</feature>
<feature type="binding site" evidence="5">
    <location>
        <position position="151"/>
    </location>
    <ligand>
        <name>N(2)-acetyl-L-ornithine</name>
        <dbReference type="ChEBI" id="CHEBI:57805"/>
    </ligand>
</feature>
<keyword evidence="7" id="KW-1185">Reference proteome</keyword>
<dbReference type="PROSITE" id="PS00600">
    <property type="entry name" value="AA_TRANSFER_CLASS_3"/>
    <property type="match status" value="1"/>
</dbReference>
<keyword evidence="1 5" id="KW-0032">Aminotransferase</keyword>